<dbReference type="EMBL" id="PNHK01000001">
    <property type="protein sequence ID" value="PMD06578.1"/>
    <property type="molecule type" value="Genomic_DNA"/>
</dbReference>
<evidence type="ECO:0000256" key="1">
    <source>
        <dbReference type="SAM" id="MobiDB-lite"/>
    </source>
</evidence>
<gene>
    <name evidence="2" type="ORF">CJ199_04275</name>
</gene>
<accession>A0A2N6VRC0</accession>
<dbReference type="Proteomes" id="UP000235598">
    <property type="component" value="Unassembled WGS sequence"/>
</dbReference>
<name>A0A2N6VRC0_9MICO</name>
<comment type="caution">
    <text evidence="2">The sequence shown here is derived from an EMBL/GenBank/DDBJ whole genome shotgun (WGS) entry which is preliminary data.</text>
</comment>
<feature type="region of interest" description="Disordered" evidence="1">
    <location>
        <begin position="230"/>
        <end position="268"/>
    </location>
</feature>
<feature type="compositionally biased region" description="Basic and acidic residues" evidence="1">
    <location>
        <begin position="257"/>
        <end position="268"/>
    </location>
</feature>
<organism evidence="2 3">
    <name type="scientific">Brevibacterium paucivorans</name>
    <dbReference type="NCBI Taxonomy" id="170994"/>
    <lineage>
        <taxon>Bacteria</taxon>
        <taxon>Bacillati</taxon>
        <taxon>Actinomycetota</taxon>
        <taxon>Actinomycetes</taxon>
        <taxon>Micrococcales</taxon>
        <taxon>Brevibacteriaceae</taxon>
        <taxon>Brevibacterium</taxon>
    </lineage>
</organism>
<dbReference type="InterPro" id="IPR022183">
    <property type="entry name" value="DUF3710"/>
</dbReference>
<feature type="compositionally biased region" description="Basic and acidic residues" evidence="1">
    <location>
        <begin position="56"/>
        <end position="67"/>
    </location>
</feature>
<dbReference type="Pfam" id="PF12502">
    <property type="entry name" value="DUF3710"/>
    <property type="match status" value="1"/>
</dbReference>
<feature type="region of interest" description="Disordered" evidence="1">
    <location>
        <begin position="14"/>
        <end position="80"/>
    </location>
</feature>
<feature type="compositionally biased region" description="Acidic residues" evidence="1">
    <location>
        <begin position="243"/>
        <end position="256"/>
    </location>
</feature>
<protein>
    <submittedName>
        <fullName evidence="2">DUF3710 domain-containing protein</fullName>
    </submittedName>
</protein>
<feature type="compositionally biased region" description="Acidic residues" evidence="1">
    <location>
        <begin position="15"/>
        <end position="55"/>
    </location>
</feature>
<dbReference type="OrthoDB" id="8480367at2"/>
<dbReference type="RefSeq" id="WP_102238220.1">
    <property type="nucleotide sequence ID" value="NZ_PNHK01000001.1"/>
</dbReference>
<evidence type="ECO:0000313" key="2">
    <source>
        <dbReference type="EMBL" id="PMD06578.1"/>
    </source>
</evidence>
<proteinExistence type="predicted"/>
<reference evidence="2 3" key="1">
    <citation type="submission" date="2017-09" db="EMBL/GenBank/DDBJ databases">
        <title>Bacterial strain isolated from the female urinary microbiota.</title>
        <authorList>
            <person name="Thomas-White K."/>
            <person name="Kumar N."/>
            <person name="Forster S."/>
            <person name="Putonti C."/>
            <person name="Lawley T."/>
            <person name="Wolfe A.J."/>
        </authorList>
    </citation>
    <scope>NUCLEOTIDE SEQUENCE [LARGE SCALE GENOMIC DNA]</scope>
    <source>
        <strain evidence="2 3">UMB1301</strain>
    </source>
</reference>
<sequence length="268" mass="28945">MGLFKSFFGRKDNADDIVDDQDVDSADDVDIEPEDELVEDEAGDATDSDDDDSDDGAQKEAPRDRVKNGPWDESEEAGEANRIDLGALRIPVIDGMQVQLEAQEESGSILAVSLIHKGGALRVQAMAAPKTEGLWSQVRSQVSASVTAAGGSAKEIFTDLGYGLSAAIPHKIDEDQVGVQNHEYVGVDGPRWFLMGIIAKTDGLPEEVREELVEVFRGIIVVRGDAPMPPGQFLELTPPNLEPDADSEDSSDDDIDPFERGPEIAEVR</sequence>
<evidence type="ECO:0000313" key="3">
    <source>
        <dbReference type="Proteomes" id="UP000235598"/>
    </source>
</evidence>
<dbReference type="AlphaFoldDB" id="A0A2N6VRC0"/>